<dbReference type="SUPFAM" id="SSF52172">
    <property type="entry name" value="CheY-like"/>
    <property type="match status" value="1"/>
</dbReference>
<dbReference type="Gene3D" id="3.40.50.300">
    <property type="entry name" value="P-loop containing nucleotide triphosphate hydrolases"/>
    <property type="match status" value="1"/>
</dbReference>
<accession>A0A0R3KXP7</accession>
<dbReference type="Gene3D" id="1.10.10.60">
    <property type="entry name" value="Homeodomain-like"/>
    <property type="match status" value="1"/>
</dbReference>
<dbReference type="OrthoDB" id="9762726at2"/>
<proteinExistence type="predicted"/>
<dbReference type="GO" id="GO:0043565">
    <property type="term" value="F:sequence-specific DNA binding"/>
    <property type="evidence" value="ECO:0007669"/>
    <property type="project" value="InterPro"/>
</dbReference>
<evidence type="ECO:0000259" key="10">
    <source>
        <dbReference type="PROSITE" id="PS50110"/>
    </source>
</evidence>
<evidence type="ECO:0000256" key="6">
    <source>
        <dbReference type="ARBA" id="ARBA00023159"/>
    </source>
</evidence>
<reference evidence="11 12" key="1">
    <citation type="submission" date="2014-03" db="EMBL/GenBank/DDBJ databases">
        <title>Bradyrhizobium valentinum sp. nov., isolated from effective nodules of Lupinus mariae-josephae, a lupine endemic of basic-lime soils in Eastern Spain.</title>
        <authorList>
            <person name="Duran D."/>
            <person name="Rey L."/>
            <person name="Navarro A."/>
            <person name="Busquets A."/>
            <person name="Imperial J."/>
            <person name="Ruiz-Argueso T."/>
        </authorList>
    </citation>
    <scope>NUCLEOTIDE SEQUENCE [LARGE SCALE GENOMIC DNA]</scope>
    <source>
        <strain evidence="11 12">LmjM3</strain>
    </source>
</reference>
<dbReference type="EMBL" id="LLXX01000025">
    <property type="protein sequence ID" value="KRR12748.1"/>
    <property type="molecule type" value="Genomic_DNA"/>
</dbReference>
<dbReference type="InterPro" id="IPR025944">
    <property type="entry name" value="Sigma_54_int_dom_CS"/>
</dbReference>
<feature type="domain" description="Response regulatory" evidence="10">
    <location>
        <begin position="40"/>
        <end position="154"/>
    </location>
</feature>
<keyword evidence="5" id="KW-0238">DNA-binding</keyword>
<dbReference type="PANTHER" id="PTHR32071:SF91">
    <property type="entry name" value="TUNGSTATE-RESPONSIVE TWO COMPONENT SIGMA54-DEPENDENT SIGNAL TRANSDUCTION SYSTEM RESPONSE REGULATOR FIS FAMILY"/>
    <property type="match status" value="1"/>
</dbReference>
<feature type="domain" description="Sigma-54 factor interaction" evidence="9">
    <location>
        <begin position="183"/>
        <end position="412"/>
    </location>
</feature>
<dbReference type="CDD" id="cd00009">
    <property type="entry name" value="AAA"/>
    <property type="match status" value="1"/>
</dbReference>
<dbReference type="GO" id="GO:0006355">
    <property type="term" value="P:regulation of DNA-templated transcription"/>
    <property type="evidence" value="ECO:0007669"/>
    <property type="project" value="InterPro"/>
</dbReference>
<evidence type="ECO:0000256" key="3">
    <source>
        <dbReference type="ARBA" id="ARBA00023012"/>
    </source>
</evidence>
<keyword evidence="1" id="KW-0547">Nucleotide-binding</keyword>
<dbReference type="RefSeq" id="WP_057848898.1">
    <property type="nucleotide sequence ID" value="NZ_LLXX01000025.1"/>
</dbReference>
<dbReference type="PRINTS" id="PR01590">
    <property type="entry name" value="HTHFIS"/>
</dbReference>
<dbReference type="STRING" id="1518501.CQ10_23400"/>
<organism evidence="11 12">
    <name type="scientific">Bradyrhizobium valentinum</name>
    <dbReference type="NCBI Taxonomy" id="1518501"/>
    <lineage>
        <taxon>Bacteria</taxon>
        <taxon>Pseudomonadati</taxon>
        <taxon>Pseudomonadota</taxon>
        <taxon>Alphaproteobacteria</taxon>
        <taxon>Hyphomicrobiales</taxon>
        <taxon>Nitrobacteraceae</taxon>
        <taxon>Bradyrhizobium</taxon>
    </lineage>
</organism>
<name>A0A0R3KXP7_9BRAD</name>
<keyword evidence="2" id="KW-0067">ATP-binding</keyword>
<dbReference type="PROSITE" id="PS50045">
    <property type="entry name" value="SIGMA54_INTERACT_4"/>
    <property type="match status" value="1"/>
</dbReference>
<dbReference type="SMART" id="SM00382">
    <property type="entry name" value="AAA"/>
    <property type="match status" value="1"/>
</dbReference>
<evidence type="ECO:0000256" key="4">
    <source>
        <dbReference type="ARBA" id="ARBA00023015"/>
    </source>
</evidence>
<dbReference type="Pfam" id="PF00158">
    <property type="entry name" value="Sigma54_activat"/>
    <property type="match status" value="1"/>
</dbReference>
<dbReference type="SUPFAM" id="SSF52540">
    <property type="entry name" value="P-loop containing nucleoside triphosphate hydrolases"/>
    <property type="match status" value="1"/>
</dbReference>
<evidence type="ECO:0000256" key="8">
    <source>
        <dbReference type="PROSITE-ProRule" id="PRU00169"/>
    </source>
</evidence>
<evidence type="ECO:0000259" key="9">
    <source>
        <dbReference type="PROSITE" id="PS50045"/>
    </source>
</evidence>
<keyword evidence="12" id="KW-1185">Reference proteome</keyword>
<dbReference type="InterPro" id="IPR011006">
    <property type="entry name" value="CheY-like_superfamily"/>
</dbReference>
<evidence type="ECO:0000256" key="1">
    <source>
        <dbReference type="ARBA" id="ARBA00022741"/>
    </source>
</evidence>
<dbReference type="InterPro" id="IPR003593">
    <property type="entry name" value="AAA+_ATPase"/>
</dbReference>
<dbReference type="PANTHER" id="PTHR32071">
    <property type="entry name" value="TRANSCRIPTIONAL REGULATORY PROTEIN"/>
    <property type="match status" value="1"/>
</dbReference>
<keyword evidence="4" id="KW-0805">Transcription regulation</keyword>
<dbReference type="InterPro" id="IPR025943">
    <property type="entry name" value="Sigma_54_int_dom_ATP-bd_2"/>
</dbReference>
<dbReference type="AlphaFoldDB" id="A0A0R3KXP7"/>
<dbReference type="Pfam" id="PF25601">
    <property type="entry name" value="AAA_lid_14"/>
    <property type="match status" value="1"/>
</dbReference>
<dbReference type="SMART" id="SM00448">
    <property type="entry name" value="REC"/>
    <property type="match status" value="1"/>
</dbReference>
<dbReference type="InterPro" id="IPR058031">
    <property type="entry name" value="AAA_lid_NorR"/>
</dbReference>
<evidence type="ECO:0000256" key="5">
    <source>
        <dbReference type="ARBA" id="ARBA00023125"/>
    </source>
</evidence>
<protein>
    <submittedName>
        <fullName evidence="11">Fis family transcriptional regulator</fullName>
    </submittedName>
</protein>
<sequence>MNFPTSKASAAASLATGNEPAAKLGKSAGGPEFGALAQASILIVDDEPGMRNFLVRTLGPRCKHVEEAADTDEASRMLDKSRFDVVILDNIMPGKNGVDWLAEQRAVGFFADAILITAYADLDTAIQALRAGAADFVLKPFRSNQILNAVARCLDRVRLQRENYVLRYALRASSDRTFLRDNLIGESPAARSVRETIARVARLPTSILLTGESGTGKEVAARSIHSLSDRADKPFVPVNCAAIPPEMIEAELFGHIKGAFTGADSGREGLFLHAHGGTLFLDEIGELPLAMQSKLLRVLEDRRVRPVGAEREVPVDLRFIFATNADLQKQVERGRFRADLYYRLNVMQIHLPLLKDRGDDVQELATIFMNKLSVQLGMPPVPIDSSVRAALASYDWPGNVRELRNLIERTLILGAFPDDFAGPRNDGQAATADSLADMERRHILSVLKETGGSREEAARRLGISRKTIDRKLALWNG</sequence>
<feature type="modified residue" description="4-aspartylphosphate" evidence="8">
    <location>
        <position position="89"/>
    </location>
</feature>
<dbReference type="Gene3D" id="1.10.8.60">
    <property type="match status" value="1"/>
</dbReference>
<dbReference type="InterPro" id="IPR027417">
    <property type="entry name" value="P-loop_NTPase"/>
</dbReference>
<dbReference type="FunFam" id="3.40.50.300:FF:000006">
    <property type="entry name" value="DNA-binding transcriptional regulator NtrC"/>
    <property type="match status" value="1"/>
</dbReference>
<dbReference type="GO" id="GO:0005524">
    <property type="term" value="F:ATP binding"/>
    <property type="evidence" value="ECO:0007669"/>
    <property type="project" value="UniProtKB-KW"/>
</dbReference>
<evidence type="ECO:0000256" key="7">
    <source>
        <dbReference type="ARBA" id="ARBA00023163"/>
    </source>
</evidence>
<evidence type="ECO:0000313" key="12">
    <source>
        <dbReference type="Proteomes" id="UP000051913"/>
    </source>
</evidence>
<keyword evidence="6" id="KW-0010">Activator</keyword>
<comment type="caution">
    <text evidence="11">The sequence shown here is derived from an EMBL/GenBank/DDBJ whole genome shotgun (WGS) entry which is preliminary data.</text>
</comment>
<dbReference type="GO" id="GO:0000160">
    <property type="term" value="P:phosphorelay signal transduction system"/>
    <property type="evidence" value="ECO:0007669"/>
    <property type="project" value="UniProtKB-KW"/>
</dbReference>
<dbReference type="Gene3D" id="3.40.50.2300">
    <property type="match status" value="1"/>
</dbReference>
<evidence type="ECO:0000313" key="11">
    <source>
        <dbReference type="EMBL" id="KRR12748.1"/>
    </source>
</evidence>
<dbReference type="PROSITE" id="PS00676">
    <property type="entry name" value="SIGMA54_INTERACT_2"/>
    <property type="match status" value="1"/>
</dbReference>
<dbReference type="PROSITE" id="PS00688">
    <property type="entry name" value="SIGMA54_INTERACT_3"/>
    <property type="match status" value="1"/>
</dbReference>
<dbReference type="PROSITE" id="PS50110">
    <property type="entry name" value="RESPONSE_REGULATORY"/>
    <property type="match status" value="1"/>
</dbReference>
<dbReference type="InterPro" id="IPR001789">
    <property type="entry name" value="Sig_transdc_resp-reg_receiver"/>
</dbReference>
<dbReference type="Pfam" id="PF02954">
    <property type="entry name" value="HTH_8"/>
    <property type="match status" value="1"/>
</dbReference>
<keyword evidence="8" id="KW-0597">Phosphoprotein</keyword>
<dbReference type="InterPro" id="IPR002197">
    <property type="entry name" value="HTH_Fis"/>
</dbReference>
<dbReference type="Proteomes" id="UP000051913">
    <property type="component" value="Unassembled WGS sequence"/>
</dbReference>
<keyword evidence="3" id="KW-0902">Two-component regulatory system</keyword>
<dbReference type="InterPro" id="IPR002078">
    <property type="entry name" value="Sigma_54_int"/>
</dbReference>
<dbReference type="InterPro" id="IPR009057">
    <property type="entry name" value="Homeodomain-like_sf"/>
</dbReference>
<keyword evidence="7" id="KW-0804">Transcription</keyword>
<dbReference type="SUPFAM" id="SSF46689">
    <property type="entry name" value="Homeodomain-like"/>
    <property type="match status" value="1"/>
</dbReference>
<dbReference type="Pfam" id="PF00072">
    <property type="entry name" value="Response_reg"/>
    <property type="match status" value="1"/>
</dbReference>
<gene>
    <name evidence="11" type="ORF">CP49_08760</name>
</gene>
<evidence type="ECO:0000256" key="2">
    <source>
        <dbReference type="ARBA" id="ARBA00022840"/>
    </source>
</evidence>